<comment type="caution">
    <text evidence="2">The sequence shown here is derived from an EMBL/GenBank/DDBJ whole genome shotgun (WGS) entry which is preliminary data.</text>
</comment>
<evidence type="ECO:0000313" key="3">
    <source>
        <dbReference type="Proteomes" id="UP000092616"/>
    </source>
</evidence>
<dbReference type="AlphaFoldDB" id="A0A1B8Q9G9"/>
<name>A0A1B8Q9G9_9GAMM</name>
<feature type="compositionally biased region" description="Low complexity" evidence="1">
    <location>
        <begin position="38"/>
        <end position="49"/>
    </location>
</feature>
<dbReference type="RefSeq" id="WP_067338839.1">
    <property type="nucleotide sequence ID" value="NZ_LZNA01000070.1"/>
</dbReference>
<reference evidence="2 3" key="1">
    <citation type="submission" date="2016-06" db="EMBL/GenBank/DDBJ databases">
        <title>Draft genome of Moraxella atlantae CCUG 59586.</title>
        <authorList>
            <person name="Salva-Serra F."/>
            <person name="Engstrom-Jakobsson H."/>
            <person name="Thorell K."/>
            <person name="Gonzales-Siles L."/>
            <person name="Karlsson R."/>
            <person name="Boulund F."/>
            <person name="Engstrand L."/>
            <person name="Kristiansson E."/>
            <person name="Moore E."/>
        </authorList>
    </citation>
    <scope>NUCLEOTIDE SEQUENCE [LARGE SCALE GENOMIC DNA]</scope>
    <source>
        <strain evidence="2 3">CCUG 59586</strain>
    </source>
</reference>
<gene>
    <name evidence="2" type="ORF">A9306_02565</name>
</gene>
<proteinExistence type="predicted"/>
<evidence type="ECO:0000256" key="1">
    <source>
        <dbReference type="SAM" id="MobiDB-lite"/>
    </source>
</evidence>
<dbReference type="Proteomes" id="UP000092616">
    <property type="component" value="Unassembled WGS sequence"/>
</dbReference>
<protein>
    <submittedName>
        <fullName evidence="2">Uncharacterized protein</fullName>
    </submittedName>
</protein>
<keyword evidence="3" id="KW-1185">Reference proteome</keyword>
<organism evidence="2 3">
    <name type="scientific">Faucicola atlantae</name>
    <dbReference type="NCBI Taxonomy" id="34059"/>
    <lineage>
        <taxon>Bacteria</taxon>
        <taxon>Pseudomonadati</taxon>
        <taxon>Pseudomonadota</taxon>
        <taxon>Gammaproteobacteria</taxon>
        <taxon>Moraxellales</taxon>
        <taxon>Moraxellaceae</taxon>
        <taxon>Faucicola</taxon>
    </lineage>
</organism>
<feature type="compositionally biased region" description="Low complexity" evidence="1">
    <location>
        <begin position="110"/>
        <end position="156"/>
    </location>
</feature>
<feature type="region of interest" description="Disordered" evidence="1">
    <location>
        <begin position="38"/>
        <end position="156"/>
    </location>
</feature>
<sequence length="300" mass="31935">MHATQANHGVKRHKTTLGKLTALGLALALVLTGCQRNTDTPSDATTDSARPNTTTPVLANAASAPKPIDAVPVGEPLQPPASAVPILPTPQAPAPASVEIAPNQNTDRYTSTTPSPVTTPSSVTPVVTPQAASASTATATPKAEPAANAKPTAPTKQDLLRADLTKLFHTINEFDHESQAKQAEIGQKMQAAKTPQEQAKLFKQIVNQMTQQKNTLAKLQFNDPRVTQVRDMMVESVNQSIAGTQAMIKNPTATPETHPEIVEHMQKSQDIAVKARDRLMKLTQEAEGDAAPKTSKTKHK</sequence>
<accession>A0A1B8Q9G9</accession>
<evidence type="ECO:0000313" key="2">
    <source>
        <dbReference type="EMBL" id="OBX75415.1"/>
    </source>
</evidence>
<dbReference type="EMBL" id="LZNA01000070">
    <property type="protein sequence ID" value="OBX75415.1"/>
    <property type="molecule type" value="Genomic_DNA"/>
</dbReference>